<dbReference type="InterPro" id="IPR052022">
    <property type="entry name" value="26kDa_periplasmic_antigen"/>
</dbReference>
<feature type="signal peptide" evidence="1">
    <location>
        <begin position="1"/>
        <end position="20"/>
    </location>
</feature>
<gene>
    <name evidence="2" type="primary">pp26</name>
    <name evidence="2" type="ORF">GCM10007276_17990</name>
</gene>
<evidence type="ECO:0000256" key="1">
    <source>
        <dbReference type="SAM" id="SignalP"/>
    </source>
</evidence>
<dbReference type="Proteomes" id="UP000602745">
    <property type="component" value="Unassembled WGS sequence"/>
</dbReference>
<dbReference type="GO" id="GO:0006974">
    <property type="term" value="P:DNA damage response"/>
    <property type="evidence" value="ECO:0007669"/>
    <property type="project" value="TreeGrafter"/>
</dbReference>
<name>A0A8J2VNP5_9RHOB</name>
<evidence type="ECO:0000313" key="3">
    <source>
        <dbReference type="Proteomes" id="UP000602745"/>
    </source>
</evidence>
<dbReference type="Pfam" id="PF04402">
    <property type="entry name" value="SIMPL"/>
    <property type="match status" value="1"/>
</dbReference>
<dbReference type="PANTHER" id="PTHR34387:SF1">
    <property type="entry name" value="PERIPLASMIC IMMUNOGENIC PROTEIN"/>
    <property type="match status" value="1"/>
</dbReference>
<evidence type="ECO:0000313" key="2">
    <source>
        <dbReference type="EMBL" id="GGE40982.1"/>
    </source>
</evidence>
<dbReference type="Gene3D" id="3.30.70.2970">
    <property type="entry name" value="Protein of unknown function (DUF541), domain 2"/>
    <property type="match status" value="1"/>
</dbReference>
<protein>
    <submittedName>
        <fullName evidence="2">SIMPL domain-containing protein</fullName>
    </submittedName>
</protein>
<dbReference type="InterPro" id="IPR007497">
    <property type="entry name" value="SIMPL/DUF541"/>
</dbReference>
<proteinExistence type="predicted"/>
<dbReference type="Gene3D" id="3.30.110.170">
    <property type="entry name" value="Protein of unknown function (DUF541), domain 1"/>
    <property type="match status" value="1"/>
</dbReference>
<sequence>MRLAALSLIAFTALAAPALAQDAAPRRPTLTINGEGTLTAAPDRASISSSVVTEGKTAREALDANTAAMTQVMQSYKDAGLEDRDIATSGFTIQPRYADRKNNNEAPRITGYEVRNSVTIRVRDLTRLGDILDKAVTSGANHFNGLSFEISDADRKLDDARKAAFADAKRKAELYAAAAGARLGRVVDMSESGSNRPMPMMMRAEFAKAAAPVPIAPGESEVQVNVNVTFELEN</sequence>
<keyword evidence="3" id="KW-1185">Reference proteome</keyword>
<feature type="chain" id="PRO_5035260708" evidence="1">
    <location>
        <begin position="21"/>
        <end position="234"/>
    </location>
</feature>
<dbReference type="RefSeq" id="WP_188409409.1">
    <property type="nucleotide sequence ID" value="NZ_BMCP01000002.1"/>
</dbReference>
<dbReference type="PANTHER" id="PTHR34387">
    <property type="entry name" value="SLR1258 PROTEIN"/>
    <property type="match status" value="1"/>
</dbReference>
<reference evidence="2" key="2">
    <citation type="submission" date="2020-09" db="EMBL/GenBank/DDBJ databases">
        <authorList>
            <person name="Sun Q."/>
            <person name="Sedlacek I."/>
        </authorList>
    </citation>
    <scope>NUCLEOTIDE SEQUENCE</scope>
    <source>
        <strain evidence="2">CCM 7684</strain>
    </source>
</reference>
<dbReference type="EMBL" id="BMCP01000002">
    <property type="protein sequence ID" value="GGE40982.1"/>
    <property type="molecule type" value="Genomic_DNA"/>
</dbReference>
<dbReference type="AlphaFoldDB" id="A0A8J2VNP5"/>
<keyword evidence="1" id="KW-0732">Signal</keyword>
<comment type="caution">
    <text evidence="2">The sequence shown here is derived from an EMBL/GenBank/DDBJ whole genome shotgun (WGS) entry which is preliminary data.</text>
</comment>
<accession>A0A8J2VNP5</accession>
<reference evidence="2" key="1">
    <citation type="journal article" date="2014" name="Int. J. Syst. Evol. Microbiol.">
        <title>Complete genome sequence of Corynebacterium casei LMG S-19264T (=DSM 44701T), isolated from a smear-ripened cheese.</title>
        <authorList>
            <consortium name="US DOE Joint Genome Institute (JGI-PGF)"/>
            <person name="Walter F."/>
            <person name="Albersmeier A."/>
            <person name="Kalinowski J."/>
            <person name="Ruckert C."/>
        </authorList>
    </citation>
    <scope>NUCLEOTIDE SEQUENCE</scope>
    <source>
        <strain evidence="2">CCM 7684</strain>
    </source>
</reference>
<organism evidence="2 3">
    <name type="scientific">Agaricicola taiwanensis</name>
    <dbReference type="NCBI Taxonomy" id="591372"/>
    <lineage>
        <taxon>Bacteria</taxon>
        <taxon>Pseudomonadati</taxon>
        <taxon>Pseudomonadota</taxon>
        <taxon>Alphaproteobacteria</taxon>
        <taxon>Rhodobacterales</taxon>
        <taxon>Paracoccaceae</taxon>
        <taxon>Agaricicola</taxon>
    </lineage>
</organism>